<evidence type="ECO:0000259" key="3">
    <source>
        <dbReference type="Pfam" id="PF02525"/>
    </source>
</evidence>
<dbReference type="RefSeq" id="WP_100789839.1">
    <property type="nucleotide sequence ID" value="NZ_NPDQ01000002.1"/>
</dbReference>
<dbReference type="PANTHER" id="PTHR10204:SF34">
    <property type="entry name" value="NAD(P)H DEHYDROGENASE [QUINONE] 1 ISOFORM 1"/>
    <property type="match status" value="1"/>
</dbReference>
<dbReference type="SUPFAM" id="SSF52218">
    <property type="entry name" value="Flavoproteins"/>
    <property type="match status" value="1"/>
</dbReference>
<dbReference type="PANTHER" id="PTHR10204">
    <property type="entry name" value="NAD P H OXIDOREDUCTASE-RELATED"/>
    <property type="match status" value="1"/>
</dbReference>
<dbReference type="GO" id="GO:0003955">
    <property type="term" value="F:NAD(P)H dehydrogenase (quinone) activity"/>
    <property type="evidence" value="ECO:0007669"/>
    <property type="project" value="TreeGrafter"/>
</dbReference>
<comment type="caution">
    <text evidence="4">The sequence shown here is derived from an EMBL/GenBank/DDBJ whole genome shotgun (WGS) entry which is preliminary data.</text>
</comment>
<dbReference type="Gene3D" id="3.40.50.360">
    <property type="match status" value="1"/>
</dbReference>
<dbReference type="GO" id="GO:0005829">
    <property type="term" value="C:cytosol"/>
    <property type="evidence" value="ECO:0007669"/>
    <property type="project" value="TreeGrafter"/>
</dbReference>
<reference evidence="4" key="1">
    <citation type="journal article" date="2019" name="PLoS Negl. Trop. Dis.">
        <title>Revisiting the worldwide diversity of Leptospira species in the environment.</title>
        <authorList>
            <person name="Vincent A.T."/>
            <person name="Schiettekatte O."/>
            <person name="Bourhy P."/>
            <person name="Veyrier F.J."/>
            <person name="Picardeau M."/>
        </authorList>
    </citation>
    <scope>NUCLEOTIDE SEQUENCE [LARGE SCALE GENOMIC DNA]</scope>
    <source>
        <strain evidence="4">201800277</strain>
    </source>
</reference>
<dbReference type="Pfam" id="PF02525">
    <property type="entry name" value="Flavodoxin_2"/>
    <property type="match status" value="1"/>
</dbReference>
<protein>
    <submittedName>
        <fullName evidence="4">Flavodoxin family protein</fullName>
    </submittedName>
</protein>
<keyword evidence="5" id="KW-1185">Reference proteome</keyword>
<dbReference type="InterPro" id="IPR029039">
    <property type="entry name" value="Flavoprotein-like_sf"/>
</dbReference>
<comment type="similarity">
    <text evidence="1">Belongs to the NAD(P)H dehydrogenase (quinone) family.</text>
</comment>
<evidence type="ECO:0000313" key="4">
    <source>
        <dbReference type="EMBL" id="TGK96666.1"/>
    </source>
</evidence>
<organism evidence="4 5">
    <name type="scientific">Leptospira brenneri</name>
    <dbReference type="NCBI Taxonomy" id="2023182"/>
    <lineage>
        <taxon>Bacteria</taxon>
        <taxon>Pseudomonadati</taxon>
        <taxon>Spirochaetota</taxon>
        <taxon>Spirochaetia</taxon>
        <taxon>Leptospirales</taxon>
        <taxon>Leptospiraceae</taxon>
        <taxon>Leptospira</taxon>
    </lineage>
</organism>
<sequence>MKTKDKNILVILGHPNTNSLCGHLAETYVNAAKVSGHTVNFLKLSELKFDYNLYAGHKKDSSQVLEPDLIQSQKLIAEANHLVFVFPSWWASMPAVLKAWIDRVFLPGFSFKYRKDSPFPEKLLLGKSARIFVTMDAPSWYYQWFNKSPGVQLLKFGTLEFCGVSPVKVKIFGQVRTRKTRDFLKWTEFVQSLAVLGK</sequence>
<gene>
    <name evidence="4" type="ORF">EHQ30_08740</name>
</gene>
<accession>A0A2M9Y4Q6</accession>
<evidence type="ECO:0000256" key="2">
    <source>
        <dbReference type="ARBA" id="ARBA00023002"/>
    </source>
</evidence>
<dbReference type="EMBL" id="RQFP01000001">
    <property type="protein sequence ID" value="TGK96666.1"/>
    <property type="molecule type" value="Genomic_DNA"/>
</dbReference>
<proteinExistence type="inferred from homology"/>
<name>A0A2M9Y4Q6_9LEPT</name>
<keyword evidence="2" id="KW-0560">Oxidoreductase</keyword>
<dbReference type="OrthoDB" id="9798454at2"/>
<dbReference type="InterPro" id="IPR003680">
    <property type="entry name" value="Flavodoxin_fold"/>
</dbReference>
<dbReference type="Proteomes" id="UP000297891">
    <property type="component" value="Unassembled WGS sequence"/>
</dbReference>
<dbReference type="AlphaFoldDB" id="A0A2M9Y4Q6"/>
<evidence type="ECO:0000313" key="5">
    <source>
        <dbReference type="Proteomes" id="UP000297891"/>
    </source>
</evidence>
<evidence type="ECO:0000256" key="1">
    <source>
        <dbReference type="ARBA" id="ARBA00006252"/>
    </source>
</evidence>
<feature type="domain" description="Flavodoxin-like fold" evidence="3">
    <location>
        <begin position="6"/>
        <end position="179"/>
    </location>
</feature>
<dbReference type="InterPro" id="IPR051545">
    <property type="entry name" value="NAD(P)H_dehydrogenase_qn"/>
</dbReference>